<evidence type="ECO:0000313" key="1">
    <source>
        <dbReference type="EMBL" id="MBL0741397.1"/>
    </source>
</evidence>
<evidence type="ECO:0000313" key="2">
    <source>
        <dbReference type="Proteomes" id="UP000613030"/>
    </source>
</evidence>
<organism evidence="1 2">
    <name type="scientific">Chryseolinea lacunae</name>
    <dbReference type="NCBI Taxonomy" id="2801331"/>
    <lineage>
        <taxon>Bacteria</taxon>
        <taxon>Pseudomonadati</taxon>
        <taxon>Bacteroidota</taxon>
        <taxon>Cytophagia</taxon>
        <taxon>Cytophagales</taxon>
        <taxon>Fulvivirgaceae</taxon>
        <taxon>Chryseolinea</taxon>
    </lineage>
</organism>
<dbReference type="InterPro" id="IPR037891">
    <property type="entry name" value="Cdil-like_sf"/>
</dbReference>
<reference evidence="1 2" key="1">
    <citation type="submission" date="2021-01" db="EMBL/GenBank/DDBJ databases">
        <title>Chryseolinea sp. Jin1 Genome sequencing and assembly.</title>
        <authorList>
            <person name="Kim I."/>
        </authorList>
    </citation>
    <scope>NUCLEOTIDE SEQUENCE [LARGE SCALE GENOMIC DNA]</scope>
    <source>
        <strain evidence="1 2">Jin1</strain>
    </source>
</reference>
<dbReference type="Proteomes" id="UP000613030">
    <property type="component" value="Unassembled WGS sequence"/>
</dbReference>
<dbReference type="InterPro" id="IPR009888">
    <property type="entry name" value="CdiI_Proteobact"/>
</dbReference>
<dbReference type="SUPFAM" id="SSF160207">
    <property type="entry name" value="NMB0488-like"/>
    <property type="match status" value="1"/>
</dbReference>
<dbReference type="Pfam" id="PF07262">
    <property type="entry name" value="CdiI"/>
    <property type="match status" value="1"/>
</dbReference>
<sequence>MNILEIFKLGQKKHKPKVLGAGATLYPDKIVIETVDRIKDSYGIISTYLTILHPDGDSILLGQTLRHHLGQSRDDLKMTKDIDGKYTDYLKKAGFKNRKEHYRNALHLMISEKDGKIRLAPTINGGPTGKNRGFMGTKEEPISVDSNVSDVELGDMLKLGWSKCVCNCA</sequence>
<keyword evidence="2" id="KW-1185">Reference proteome</keyword>
<proteinExistence type="predicted"/>
<accession>A0ABS1KRU3</accession>
<protein>
    <submittedName>
        <fullName evidence="1">CdiI family contact-dependent growth inhibition immunity protein</fullName>
    </submittedName>
</protein>
<gene>
    <name evidence="1" type="ORF">JI741_09205</name>
</gene>
<dbReference type="RefSeq" id="WP_202008778.1">
    <property type="nucleotide sequence ID" value="NZ_JAERRB010000003.1"/>
</dbReference>
<dbReference type="EMBL" id="JAERRB010000003">
    <property type="protein sequence ID" value="MBL0741397.1"/>
    <property type="molecule type" value="Genomic_DNA"/>
</dbReference>
<dbReference type="Gene3D" id="3.40.1590.10">
    <property type="entry name" value="NMB0488-like"/>
    <property type="match status" value="1"/>
</dbReference>
<name>A0ABS1KRU3_9BACT</name>
<comment type="caution">
    <text evidence="1">The sequence shown here is derived from an EMBL/GenBank/DDBJ whole genome shotgun (WGS) entry which is preliminary data.</text>
</comment>